<feature type="domain" description="PKD" evidence="2">
    <location>
        <begin position="67"/>
        <end position="120"/>
    </location>
</feature>
<evidence type="ECO:0000313" key="3">
    <source>
        <dbReference type="EMBL" id="MFC7079654.1"/>
    </source>
</evidence>
<dbReference type="Pfam" id="PF18911">
    <property type="entry name" value="PKD_4"/>
    <property type="match status" value="1"/>
</dbReference>
<protein>
    <submittedName>
        <fullName evidence="3">PKD domain-containing protein</fullName>
    </submittedName>
</protein>
<sequence length="215" mass="22565">MVDQPDVRTSGRTLLQTTESADADAASGAVRNRSNVAVRHGPSVPVVDTPVLFEVELPADESDCRCEWTFGDGSTATGEKASRIYDAAGETEVTLTVARDDGETETVRESVTIYREVGVELRESETEDGLMPVVLRGDGDLDPATAVAVESLRFGAPTALAMGSGAAPVRTETREGDLCVWVREDRTGLGDGDATPRLAGRTVDGRPLAGTADGA</sequence>
<evidence type="ECO:0000259" key="2">
    <source>
        <dbReference type="PROSITE" id="PS50093"/>
    </source>
</evidence>
<feature type="region of interest" description="Disordered" evidence="1">
    <location>
        <begin position="1"/>
        <end position="28"/>
    </location>
</feature>
<keyword evidence="4" id="KW-1185">Reference proteome</keyword>
<feature type="region of interest" description="Disordered" evidence="1">
    <location>
        <begin position="186"/>
        <end position="215"/>
    </location>
</feature>
<feature type="compositionally biased region" description="Polar residues" evidence="1">
    <location>
        <begin position="10"/>
        <end position="20"/>
    </location>
</feature>
<reference evidence="3 4" key="1">
    <citation type="journal article" date="2019" name="Int. J. Syst. Evol. Microbiol.">
        <title>The Global Catalogue of Microorganisms (GCM) 10K type strain sequencing project: providing services to taxonomists for standard genome sequencing and annotation.</title>
        <authorList>
            <consortium name="The Broad Institute Genomics Platform"/>
            <consortium name="The Broad Institute Genome Sequencing Center for Infectious Disease"/>
            <person name="Wu L."/>
            <person name="Ma J."/>
        </authorList>
    </citation>
    <scope>NUCLEOTIDE SEQUENCE [LARGE SCALE GENOMIC DNA]</scope>
    <source>
        <strain evidence="3 4">DT72</strain>
    </source>
</reference>
<accession>A0ABD5WGK0</accession>
<dbReference type="RefSeq" id="WP_276279268.1">
    <property type="nucleotide sequence ID" value="NZ_CP119809.1"/>
</dbReference>
<organism evidence="3 4">
    <name type="scientific">Halorussus caseinilyticus</name>
    <dbReference type="NCBI Taxonomy" id="3034025"/>
    <lineage>
        <taxon>Archaea</taxon>
        <taxon>Methanobacteriati</taxon>
        <taxon>Methanobacteriota</taxon>
        <taxon>Stenosarchaea group</taxon>
        <taxon>Halobacteria</taxon>
        <taxon>Halobacteriales</taxon>
        <taxon>Haladaptataceae</taxon>
        <taxon>Halorussus</taxon>
    </lineage>
</organism>
<dbReference type="CDD" id="cd00146">
    <property type="entry name" value="PKD"/>
    <property type="match status" value="1"/>
</dbReference>
<proteinExistence type="predicted"/>
<dbReference type="EMBL" id="JBHSZH010000005">
    <property type="protein sequence ID" value="MFC7079654.1"/>
    <property type="molecule type" value="Genomic_DNA"/>
</dbReference>
<dbReference type="InterPro" id="IPR035986">
    <property type="entry name" value="PKD_dom_sf"/>
</dbReference>
<evidence type="ECO:0000313" key="4">
    <source>
        <dbReference type="Proteomes" id="UP001596407"/>
    </source>
</evidence>
<dbReference type="PROSITE" id="PS50093">
    <property type="entry name" value="PKD"/>
    <property type="match status" value="1"/>
</dbReference>
<gene>
    <name evidence="3" type="ORF">ACFQJ6_05360</name>
</gene>
<dbReference type="GeneID" id="79303832"/>
<dbReference type="InterPro" id="IPR000601">
    <property type="entry name" value="PKD_dom"/>
</dbReference>
<comment type="caution">
    <text evidence="3">The sequence shown here is derived from an EMBL/GenBank/DDBJ whole genome shotgun (WGS) entry which is preliminary data.</text>
</comment>
<name>A0ABD5WGK0_9EURY</name>
<dbReference type="AlphaFoldDB" id="A0ABD5WGK0"/>
<dbReference type="SMART" id="SM00089">
    <property type="entry name" value="PKD"/>
    <property type="match status" value="1"/>
</dbReference>
<evidence type="ECO:0000256" key="1">
    <source>
        <dbReference type="SAM" id="MobiDB-lite"/>
    </source>
</evidence>
<dbReference type="Gene3D" id="2.60.40.10">
    <property type="entry name" value="Immunoglobulins"/>
    <property type="match status" value="1"/>
</dbReference>
<dbReference type="InterPro" id="IPR013783">
    <property type="entry name" value="Ig-like_fold"/>
</dbReference>
<dbReference type="SUPFAM" id="SSF49299">
    <property type="entry name" value="PKD domain"/>
    <property type="match status" value="1"/>
</dbReference>
<dbReference type="InterPro" id="IPR022409">
    <property type="entry name" value="PKD/Chitinase_dom"/>
</dbReference>
<dbReference type="Proteomes" id="UP001596407">
    <property type="component" value="Unassembled WGS sequence"/>
</dbReference>